<feature type="transmembrane region" description="Helical" evidence="1">
    <location>
        <begin position="98"/>
        <end position="117"/>
    </location>
</feature>
<evidence type="ECO:0000313" key="2">
    <source>
        <dbReference type="EMBL" id="ABZ06553.1"/>
    </source>
</evidence>
<organism evidence="2">
    <name type="scientific">uncultured marine microorganism HF4000_093M11</name>
    <dbReference type="NCBI Taxonomy" id="455519"/>
    <lineage>
        <taxon>unclassified sequences</taxon>
        <taxon>environmental samples</taxon>
    </lineage>
</organism>
<feature type="transmembrane region" description="Helical" evidence="1">
    <location>
        <begin position="350"/>
        <end position="373"/>
    </location>
</feature>
<keyword evidence="1" id="KW-1133">Transmembrane helix</keyword>
<name>B3T1U4_9ZZZZ</name>
<sequence length="503" mass="59516">MSLKKIFLPTFFSLISTYVILNIFLSSISFDWTFQDWLINYEGGFIRRGLSGEIILRTSSFFDVQIKFTYFCILSILSLLFYLLFFDFLRKEKLNFQNLFIILSPLSISFIIYNFGAIGRKEILYFIIFLVFLYLVEILKKKELSIFFLIIFFPLVLLLHEGLIFFISAFLVIFLFEINKTNKKFIFLTIFIFILISLSTFILMVIFKGNTAQVEVICSSLSDYPIEGCFLGSAIATLSSVHTLDSVFSILWDRLFIYKYLYYYPIFAIIAFYPLIKNSFQYCFNISVGNKIYKLNFSIIAIIYFVNSLPLYIFAHDWGRWLHINYILLMITFFYLKRVNKIYPKNSERIVYMLPELFLSIAMMFILMVGVFIKKSFKLVTLLTILSLIFIIALALNQSDEITKIFNESYIIDKLLIFMKVFTLLFFLFILLSYKDYINNFELITDKHDHIKKILLSIVLIFYSTGLSVSYFGGYTLWIHNYTMMDDQFKFFFNVIKTIPNLF</sequence>
<keyword evidence="1" id="KW-0812">Transmembrane</keyword>
<protein>
    <submittedName>
        <fullName evidence="2">Uncharacterized protein</fullName>
    </submittedName>
</protein>
<proteinExistence type="predicted"/>
<evidence type="ECO:0000256" key="1">
    <source>
        <dbReference type="SAM" id="Phobius"/>
    </source>
</evidence>
<feature type="transmembrane region" description="Helical" evidence="1">
    <location>
        <begin position="68"/>
        <end position="86"/>
    </location>
</feature>
<accession>B3T1U4</accession>
<reference evidence="2" key="1">
    <citation type="journal article" date="2008" name="ISME J.">
        <title>Genomic patterns of recombination, clonal divergence and environment in marine microbial populations.</title>
        <authorList>
            <person name="Konstantinidis K.T."/>
            <person name="Delong E.F."/>
        </authorList>
    </citation>
    <scope>NUCLEOTIDE SEQUENCE</scope>
</reference>
<feature type="transmembrane region" description="Helical" evidence="1">
    <location>
        <begin position="297"/>
        <end position="315"/>
    </location>
</feature>
<feature type="transmembrane region" description="Helical" evidence="1">
    <location>
        <begin position="123"/>
        <end position="139"/>
    </location>
</feature>
<feature type="transmembrane region" description="Helical" evidence="1">
    <location>
        <begin position="321"/>
        <end position="338"/>
    </location>
</feature>
<feature type="transmembrane region" description="Helical" evidence="1">
    <location>
        <begin position="379"/>
        <end position="396"/>
    </location>
</feature>
<gene>
    <name evidence="2" type="ORF">ALOHA_HF4000093M11ctg1g39</name>
</gene>
<feature type="transmembrane region" description="Helical" evidence="1">
    <location>
        <begin position="7"/>
        <end position="28"/>
    </location>
</feature>
<keyword evidence="1" id="KW-0472">Membrane</keyword>
<feature type="transmembrane region" description="Helical" evidence="1">
    <location>
        <begin position="185"/>
        <end position="207"/>
    </location>
</feature>
<feature type="transmembrane region" description="Helical" evidence="1">
    <location>
        <begin position="257"/>
        <end position="276"/>
    </location>
</feature>
<feature type="transmembrane region" description="Helical" evidence="1">
    <location>
        <begin position="454"/>
        <end position="478"/>
    </location>
</feature>
<dbReference type="AlphaFoldDB" id="B3T1U4"/>
<feature type="transmembrane region" description="Helical" evidence="1">
    <location>
        <begin position="146"/>
        <end position="173"/>
    </location>
</feature>
<dbReference type="EMBL" id="EU016578">
    <property type="protein sequence ID" value="ABZ06553.1"/>
    <property type="molecule type" value="Genomic_DNA"/>
</dbReference>
<feature type="transmembrane region" description="Helical" evidence="1">
    <location>
        <begin position="417"/>
        <end position="434"/>
    </location>
</feature>